<name>A0A7X1FTR8_9SPHN</name>
<proteinExistence type="predicted"/>
<organism evidence="1 2">
    <name type="scientific">Novosphingobium flavum</name>
    <dbReference type="NCBI Taxonomy" id="1778672"/>
    <lineage>
        <taxon>Bacteria</taxon>
        <taxon>Pseudomonadati</taxon>
        <taxon>Pseudomonadota</taxon>
        <taxon>Alphaproteobacteria</taxon>
        <taxon>Sphingomonadales</taxon>
        <taxon>Sphingomonadaceae</taxon>
        <taxon>Novosphingobium</taxon>
    </lineage>
</organism>
<evidence type="ECO:0000313" key="2">
    <source>
        <dbReference type="Proteomes" id="UP000566813"/>
    </source>
</evidence>
<dbReference type="AlphaFoldDB" id="A0A7X1FTR8"/>
<keyword evidence="2" id="KW-1185">Reference proteome</keyword>
<dbReference type="Proteomes" id="UP000566813">
    <property type="component" value="Unassembled WGS sequence"/>
</dbReference>
<dbReference type="RefSeq" id="WP_185665140.1">
    <property type="nucleotide sequence ID" value="NZ_JACLAW010000012.1"/>
</dbReference>
<dbReference type="PANTHER" id="PTHR33361">
    <property type="entry name" value="GLR0591 PROTEIN"/>
    <property type="match status" value="1"/>
</dbReference>
<sequence>MSEAPASFKAGATTRRTFLAGAAAVAGGAGAPGMAWALPGAEEQLGRLCDKLWQEQLRRSPELATTYGADSGENVGLRGKLDDWSRGGRGEWVDWAKDNVKRLTLIDPTALPQTAHVNRAVLLDHYGKIARLGAKYRFGDGAASGPVSPYAISQLTGPYRAVPDMLEQRHAVANSADAEAWLARVSAFAGALDASTEAFRMDMGAGIVPPSFALDATLIQLGKLRGPEPAANSLAAALARKATAAGLAGDWGARAAAIVERVVYPAVDRQIAAVTAARVRATGDAGVWKLPQGQEFYADALAWQTASSLKPAEVHAMGREQVAAISAEMDALLGGLGLTQGTLAERMAALGSREGQSFPESDAGRAAVLEVFADSIARIRPRLPELFSALPPAALEVKRVPAALEQGSALAYAQGGSLDGTRPGAFFVNLQNVSEWPRFYIPTVAFHEGIPGHLWEGATASANPGIPAVRKRGTRYPAYAEGWALYVEQVVDEIGFYEGDPAGRLGYLQSQLFRSARLVVDTGIHHLRWTRDQAAAYMTQTTGQAASGMRREVERYCVTPGQACSYKVGQMEWLRLRALARRLAGSAFDLKHFHQLIELGRAPSAVMEEVVTARFNKRLSVLAMRTA</sequence>
<dbReference type="PROSITE" id="PS51318">
    <property type="entry name" value="TAT"/>
    <property type="match status" value="1"/>
</dbReference>
<dbReference type="InterPro" id="IPR010281">
    <property type="entry name" value="DUF885"/>
</dbReference>
<evidence type="ECO:0000313" key="1">
    <source>
        <dbReference type="EMBL" id="MBC2666845.1"/>
    </source>
</evidence>
<accession>A0A7X1FTR8</accession>
<dbReference type="Pfam" id="PF05960">
    <property type="entry name" value="DUF885"/>
    <property type="match status" value="1"/>
</dbReference>
<dbReference type="InterPro" id="IPR006311">
    <property type="entry name" value="TAT_signal"/>
</dbReference>
<protein>
    <submittedName>
        <fullName evidence="1">DUF885 domain-containing protein</fullName>
    </submittedName>
</protein>
<dbReference type="EMBL" id="JACLAW010000012">
    <property type="protein sequence ID" value="MBC2666845.1"/>
    <property type="molecule type" value="Genomic_DNA"/>
</dbReference>
<gene>
    <name evidence="1" type="ORF">H7F51_15105</name>
</gene>
<comment type="caution">
    <text evidence="1">The sequence shown here is derived from an EMBL/GenBank/DDBJ whole genome shotgun (WGS) entry which is preliminary data.</text>
</comment>
<dbReference type="PANTHER" id="PTHR33361:SF2">
    <property type="entry name" value="DUF885 DOMAIN-CONTAINING PROTEIN"/>
    <property type="match status" value="1"/>
</dbReference>
<reference evidence="1 2" key="1">
    <citation type="submission" date="2020-08" db="EMBL/GenBank/DDBJ databases">
        <title>The genome sequence of type strain Novosphingobium flavum NBRC 111647.</title>
        <authorList>
            <person name="Liu Y."/>
        </authorList>
    </citation>
    <scope>NUCLEOTIDE SEQUENCE [LARGE SCALE GENOMIC DNA]</scope>
    <source>
        <strain evidence="1 2">NBRC 111647</strain>
    </source>
</reference>